<dbReference type="Pfam" id="PF12687">
    <property type="entry name" value="DUF3801"/>
    <property type="match status" value="1"/>
</dbReference>
<proteinExistence type="predicted"/>
<evidence type="ECO:0000313" key="2">
    <source>
        <dbReference type="EMBL" id="SHJ26126.1"/>
    </source>
</evidence>
<dbReference type="RefSeq" id="WP_073027022.1">
    <property type="nucleotide sequence ID" value="NZ_FQZS01000024.1"/>
</dbReference>
<name>A0A1M6HV80_9FIRM</name>
<dbReference type="STRING" id="1122184.SAMN02745176_02949"/>
<dbReference type="InterPro" id="IPR024234">
    <property type="entry name" value="DUF3801"/>
</dbReference>
<evidence type="ECO:0000256" key="1">
    <source>
        <dbReference type="SAM" id="MobiDB-lite"/>
    </source>
</evidence>
<sequence length="277" mass="30802">MNSGADAADQIVNMSLKGIEVMAKISGVGAKNLATYLYAVLKSQKKTKGKIRLEGLLRSGKELKVFAVRNEDLKKFCQEAKRYGVLYCALRDKNDTDGMCDIMVRAEDASKINRIVERFKLATVDTASIKSEIEKSRTDRQKENTPHKEGTDEKAPPKKGTPAEKSADDFLDELMANPDQLKPVKEQPDNPNPTTATAEKPLPSEPTSERSGKAAEGAIEPPRRSVREELREIKAAQREQAAEPRREPAKEQLQAMKQNAKSNRQKSKSKKPKSKAR</sequence>
<feature type="compositionally biased region" description="Basic and acidic residues" evidence="1">
    <location>
        <begin position="132"/>
        <end position="168"/>
    </location>
</feature>
<evidence type="ECO:0000313" key="3">
    <source>
        <dbReference type="Proteomes" id="UP000184442"/>
    </source>
</evidence>
<dbReference type="AlphaFoldDB" id="A0A1M6HV80"/>
<feature type="compositionally biased region" description="Basic residues" evidence="1">
    <location>
        <begin position="263"/>
        <end position="277"/>
    </location>
</feature>
<feature type="region of interest" description="Disordered" evidence="1">
    <location>
        <begin position="132"/>
        <end position="277"/>
    </location>
</feature>
<dbReference type="OrthoDB" id="9783524at2"/>
<reference evidence="2 3" key="1">
    <citation type="submission" date="2016-11" db="EMBL/GenBank/DDBJ databases">
        <authorList>
            <person name="Jaros S."/>
            <person name="Januszkiewicz K."/>
            <person name="Wedrychowicz H."/>
        </authorList>
    </citation>
    <scope>NUCLEOTIDE SEQUENCE [LARGE SCALE GENOMIC DNA]</scope>
    <source>
        <strain evidence="2 3">DSM 19022</strain>
    </source>
</reference>
<dbReference type="EMBL" id="FQZS01000024">
    <property type="protein sequence ID" value="SHJ26126.1"/>
    <property type="molecule type" value="Genomic_DNA"/>
</dbReference>
<gene>
    <name evidence="2" type="ORF">SAMN02745176_02949</name>
</gene>
<protein>
    <recommendedName>
        <fullName evidence="4">PcfB family protein</fullName>
    </recommendedName>
</protein>
<accession>A0A1M6HV80</accession>
<keyword evidence="3" id="KW-1185">Reference proteome</keyword>
<evidence type="ECO:0008006" key="4">
    <source>
        <dbReference type="Google" id="ProtNLM"/>
    </source>
</evidence>
<feature type="compositionally biased region" description="Basic and acidic residues" evidence="1">
    <location>
        <begin position="221"/>
        <end position="250"/>
    </location>
</feature>
<organism evidence="2 3">
    <name type="scientific">Lutispora thermophila DSM 19022</name>
    <dbReference type="NCBI Taxonomy" id="1122184"/>
    <lineage>
        <taxon>Bacteria</taxon>
        <taxon>Bacillati</taxon>
        <taxon>Bacillota</taxon>
        <taxon>Clostridia</taxon>
        <taxon>Lutisporales</taxon>
        <taxon>Lutisporaceae</taxon>
        <taxon>Lutispora</taxon>
    </lineage>
</organism>
<dbReference type="Proteomes" id="UP000184442">
    <property type="component" value="Unassembled WGS sequence"/>
</dbReference>